<organism evidence="1 2">
    <name type="scientific">Flavobacterium ardleyense</name>
    <dbReference type="NCBI Taxonomy" id="2038737"/>
    <lineage>
        <taxon>Bacteria</taxon>
        <taxon>Pseudomonadati</taxon>
        <taxon>Bacteroidota</taxon>
        <taxon>Flavobacteriia</taxon>
        <taxon>Flavobacteriales</taxon>
        <taxon>Flavobacteriaceae</taxon>
        <taxon>Flavobacterium</taxon>
    </lineage>
</organism>
<keyword evidence="2" id="KW-1185">Reference proteome</keyword>
<protein>
    <submittedName>
        <fullName evidence="1">Uncharacterized protein</fullName>
    </submittedName>
</protein>
<dbReference type="EMBL" id="JBHUOL010000001">
    <property type="protein sequence ID" value="MFD2907203.1"/>
    <property type="molecule type" value="Genomic_DNA"/>
</dbReference>
<evidence type="ECO:0000313" key="2">
    <source>
        <dbReference type="Proteomes" id="UP001597549"/>
    </source>
</evidence>
<comment type="caution">
    <text evidence="1">The sequence shown here is derived from an EMBL/GenBank/DDBJ whole genome shotgun (WGS) entry which is preliminary data.</text>
</comment>
<evidence type="ECO:0000313" key="1">
    <source>
        <dbReference type="EMBL" id="MFD2907203.1"/>
    </source>
</evidence>
<accession>A0ABW5Z579</accession>
<gene>
    <name evidence="1" type="ORF">ACFSX9_00500</name>
</gene>
<proteinExistence type="predicted"/>
<dbReference type="RefSeq" id="WP_379803037.1">
    <property type="nucleotide sequence ID" value="NZ_JBHUOL010000001.1"/>
</dbReference>
<name>A0ABW5Z579_9FLAO</name>
<sequence>MAVWQYQLNIVPKKAIIEKYGEIPSTLLIDYDGWEKYWENVKYDNGFPDPEFEDAKTIKWWTNIKLDIKKTTEQIDKLVSRGDWNDDEDSGFIGWKGNSEKFEDNDAHIAYDKKTNIISEFQFRADLRKKENITEFLNGMLNLCEQNDLMVFNTDGILFEPKSELIYENLKKSNAVEFLTDPEKFLEKIAERENKRQPKKVSFWSKIKAYFE</sequence>
<dbReference type="Proteomes" id="UP001597549">
    <property type="component" value="Unassembled WGS sequence"/>
</dbReference>
<reference evidence="2" key="1">
    <citation type="journal article" date="2019" name="Int. J. Syst. Evol. Microbiol.">
        <title>The Global Catalogue of Microorganisms (GCM) 10K type strain sequencing project: providing services to taxonomists for standard genome sequencing and annotation.</title>
        <authorList>
            <consortium name="The Broad Institute Genomics Platform"/>
            <consortium name="The Broad Institute Genome Sequencing Center for Infectious Disease"/>
            <person name="Wu L."/>
            <person name="Ma J."/>
        </authorList>
    </citation>
    <scope>NUCLEOTIDE SEQUENCE [LARGE SCALE GENOMIC DNA]</scope>
    <source>
        <strain evidence="2">KCTC 52644</strain>
    </source>
</reference>